<accession>A0ABT5VK94</accession>
<dbReference type="Proteomes" id="UP001148125">
    <property type="component" value="Unassembled WGS sequence"/>
</dbReference>
<gene>
    <name evidence="2" type="ORF">N7Z68_21195</name>
</gene>
<dbReference type="PIRSF" id="PIRSF012562">
    <property type="entry name" value="UCP012562"/>
    <property type="match status" value="1"/>
</dbReference>
<comment type="caution">
    <text evidence="2">The sequence shown here is derived from an EMBL/GenBank/DDBJ whole genome shotgun (WGS) entry which is preliminary data.</text>
</comment>
<evidence type="ECO:0000256" key="1">
    <source>
        <dbReference type="HAMAP-Rule" id="MF_01548"/>
    </source>
</evidence>
<sequence length="265" mass="30927">MDLHMLRETLEKRLERPEWTINYDQDEDRLRIENKDIRKGANVALKPLLTKYERVKDEAIEEAVRYVEITLTAMERDISLDGREKDIFPVIRGTSFPTETRDGKKLVFDEHTAETRVFYSIDMGSYYTLIDEDMLERNKYTLKTIREVALFNVRSLTHSLKEDQVAENTFYFLNTNDGYDASRILDESLLEKMKQKAKGTLAVAVPHQDVLIFADIINDTGYDVLGQMVFQFFTQGRNPITALPFIYENGELEPTFILAQRKPKH</sequence>
<dbReference type="Pfam" id="PF07285">
    <property type="entry name" value="DUF1444"/>
    <property type="match status" value="1"/>
</dbReference>
<comment type="similarity">
    <text evidence="1">Belongs to the UPF0354 family.</text>
</comment>
<dbReference type="InterPro" id="IPR010838">
    <property type="entry name" value="DUF1444"/>
</dbReference>
<keyword evidence="3" id="KW-1185">Reference proteome</keyword>
<dbReference type="EMBL" id="JAOTPO010000022">
    <property type="protein sequence ID" value="MDE5415870.1"/>
    <property type="molecule type" value="Genomic_DNA"/>
</dbReference>
<dbReference type="NCBIfam" id="NF010189">
    <property type="entry name" value="PRK13668.1"/>
    <property type="match status" value="1"/>
</dbReference>
<dbReference type="HAMAP" id="MF_01548">
    <property type="entry name" value="UPF0354"/>
    <property type="match status" value="1"/>
</dbReference>
<proteinExistence type="inferred from homology"/>
<name>A0ABT5VK94_9BACI</name>
<reference evidence="2" key="1">
    <citation type="submission" date="2024-05" db="EMBL/GenBank/DDBJ databases">
        <title>Alkalihalobacillus sp. strain MEB203 novel alkaliphilic bacterium from Lonar Lake, India.</title>
        <authorList>
            <person name="Joshi A."/>
            <person name="Thite S."/>
            <person name="Mengade P."/>
        </authorList>
    </citation>
    <scope>NUCLEOTIDE SEQUENCE</scope>
    <source>
        <strain evidence="2">MEB 203</strain>
    </source>
</reference>
<protein>
    <recommendedName>
        <fullName evidence="1">UPF0354 protein N7Z68_21195</fullName>
    </recommendedName>
</protein>
<evidence type="ECO:0000313" key="2">
    <source>
        <dbReference type="EMBL" id="MDE5415870.1"/>
    </source>
</evidence>
<dbReference type="RefSeq" id="WP_275120461.1">
    <property type="nucleotide sequence ID" value="NZ_JAOTPO010000022.1"/>
</dbReference>
<evidence type="ECO:0000313" key="3">
    <source>
        <dbReference type="Proteomes" id="UP001148125"/>
    </source>
</evidence>
<organism evidence="2 3">
    <name type="scientific">Alkalihalobacterium chitinilyticum</name>
    <dbReference type="NCBI Taxonomy" id="2980103"/>
    <lineage>
        <taxon>Bacteria</taxon>
        <taxon>Bacillati</taxon>
        <taxon>Bacillota</taxon>
        <taxon>Bacilli</taxon>
        <taxon>Bacillales</taxon>
        <taxon>Bacillaceae</taxon>
        <taxon>Alkalihalobacterium</taxon>
    </lineage>
</organism>